<dbReference type="PROSITE" id="PS51257">
    <property type="entry name" value="PROKAR_LIPOPROTEIN"/>
    <property type="match status" value="1"/>
</dbReference>
<protein>
    <submittedName>
        <fullName evidence="2">Uncharacterized protein</fullName>
    </submittedName>
</protein>
<comment type="caution">
    <text evidence="2">The sequence shown here is derived from an EMBL/GenBank/DDBJ whole genome shotgun (WGS) entry which is preliminary data.</text>
</comment>
<dbReference type="Proteomes" id="UP000245507">
    <property type="component" value="Unassembled WGS sequence"/>
</dbReference>
<name>A0A316THD2_9ACTN</name>
<sequence length="228" mass="24135">MMTKNWRRSTLVAAAALLFVATACSSGTDNTQPDPKFVDTSIFEAGGHVNAFMYAVPAEMARERSTVVSGEIVGIRDGYEILEEGAASEGYDVREHSVVLEIRVADLYKGSRADLDSSGSIFVTLSRGAQQEGVVDDEGGPSTVVPVSAFEKAIPLGSEVIVMADPVQFSKSANISVIDPNRGLPEDGVLLAGLHPQALTFPTREGGTSAWGNGWTLEDVQAQLDAAF</sequence>
<evidence type="ECO:0000313" key="3">
    <source>
        <dbReference type="Proteomes" id="UP000245507"/>
    </source>
</evidence>
<proteinExistence type="predicted"/>
<keyword evidence="1" id="KW-0732">Signal</keyword>
<dbReference type="RefSeq" id="WP_109693297.1">
    <property type="nucleotide sequence ID" value="NZ_QGDD01000003.1"/>
</dbReference>
<accession>A0A316THD2</accession>
<dbReference type="EMBL" id="QGDD01000003">
    <property type="protein sequence ID" value="PWN03208.1"/>
    <property type="molecule type" value="Genomic_DNA"/>
</dbReference>
<feature type="chain" id="PRO_5016460457" evidence="1">
    <location>
        <begin position="26"/>
        <end position="228"/>
    </location>
</feature>
<gene>
    <name evidence="2" type="ORF">DJ010_08795</name>
</gene>
<reference evidence="2 3" key="1">
    <citation type="submission" date="2018-05" db="EMBL/GenBank/DDBJ databases">
        <title>Nocardioides silvaticus genome.</title>
        <authorList>
            <person name="Li C."/>
            <person name="Wang G."/>
        </authorList>
    </citation>
    <scope>NUCLEOTIDE SEQUENCE [LARGE SCALE GENOMIC DNA]</scope>
    <source>
        <strain evidence="2 3">CCTCC AB 2018079</strain>
    </source>
</reference>
<organism evidence="2 3">
    <name type="scientific">Nocardioides silvaticus</name>
    <dbReference type="NCBI Taxonomy" id="2201891"/>
    <lineage>
        <taxon>Bacteria</taxon>
        <taxon>Bacillati</taxon>
        <taxon>Actinomycetota</taxon>
        <taxon>Actinomycetes</taxon>
        <taxon>Propionibacteriales</taxon>
        <taxon>Nocardioidaceae</taxon>
        <taxon>Nocardioides</taxon>
    </lineage>
</organism>
<feature type="signal peptide" evidence="1">
    <location>
        <begin position="1"/>
        <end position="25"/>
    </location>
</feature>
<keyword evidence="3" id="KW-1185">Reference proteome</keyword>
<evidence type="ECO:0000313" key="2">
    <source>
        <dbReference type="EMBL" id="PWN03208.1"/>
    </source>
</evidence>
<dbReference type="AlphaFoldDB" id="A0A316THD2"/>
<evidence type="ECO:0000256" key="1">
    <source>
        <dbReference type="SAM" id="SignalP"/>
    </source>
</evidence>